<dbReference type="PANTHER" id="PTHR33420">
    <property type="entry name" value="FIMBRIAL SUBUNIT ELFA-RELATED"/>
    <property type="match status" value="1"/>
</dbReference>
<evidence type="ECO:0000313" key="7">
    <source>
        <dbReference type="EMBL" id="MFG6076816.1"/>
    </source>
</evidence>
<dbReference type="SUPFAM" id="SSF49401">
    <property type="entry name" value="Bacterial adhesins"/>
    <property type="match status" value="1"/>
</dbReference>
<dbReference type="Gene3D" id="2.60.40.3310">
    <property type="match status" value="1"/>
</dbReference>
<keyword evidence="4" id="KW-0281">Fimbrium</keyword>
<feature type="domain" description="Fimbrial-type adhesion" evidence="6">
    <location>
        <begin position="173"/>
        <end position="312"/>
    </location>
</feature>
<organism evidence="7 8">
    <name type="scientific">Erwinia plantamica</name>
    <dbReference type="NCBI Taxonomy" id="3237104"/>
    <lineage>
        <taxon>Bacteria</taxon>
        <taxon>Pseudomonadati</taxon>
        <taxon>Pseudomonadota</taxon>
        <taxon>Gammaproteobacteria</taxon>
        <taxon>Enterobacterales</taxon>
        <taxon>Erwiniaceae</taxon>
        <taxon>Erwinia</taxon>
    </lineage>
</organism>
<dbReference type="PANTHER" id="PTHR33420:SF3">
    <property type="entry name" value="FIMBRIAL SUBUNIT ELFA"/>
    <property type="match status" value="1"/>
</dbReference>
<dbReference type="InterPro" id="IPR050263">
    <property type="entry name" value="Bact_Fimbrial_Adh_Pro"/>
</dbReference>
<comment type="subcellular location">
    <subcellularLocation>
        <location evidence="1">Fimbrium</location>
    </subcellularLocation>
</comment>
<comment type="similarity">
    <text evidence="2">Belongs to the fimbrial protein family.</text>
</comment>
<evidence type="ECO:0000259" key="6">
    <source>
        <dbReference type="Pfam" id="PF00419"/>
    </source>
</evidence>
<dbReference type="InterPro" id="IPR008966">
    <property type="entry name" value="Adhesion_dom_sf"/>
</dbReference>
<proteinExistence type="inferred from homology"/>
<evidence type="ECO:0000256" key="5">
    <source>
        <dbReference type="SAM" id="MobiDB-lite"/>
    </source>
</evidence>
<name>A0ABW7CN64_9GAMM</name>
<evidence type="ECO:0000313" key="8">
    <source>
        <dbReference type="Proteomes" id="UP001605250"/>
    </source>
</evidence>
<sequence length="314" mass="33267">MSVFNPPVIIKYLPLILMLPFYSHAASCVLGGKPKATTGALTLAVDPNVTIGEQLGIRFSKGFYGQTLVVGCTGTSPYRSASLLTASTTVDGAYETGIPGVGVMIGDLYKPGQNIPYMTSLSQNLLTPWINKSEVKLTFVKTGPITPGTTGSKVYSNYYLNSESFATLTVNSLTIIQKSCLADTSSKNQTVNLGSPTRSEFNGVGSTATSSERNFSVILQCESDNIPVQVTFEPVGSSDGEGMLTINDENDAASGVAVEVMDKNRTPLSFTTATTYHSAAEQRIEIPLIAHYKQTGEIAPGAANAAMTFTITQN</sequence>
<evidence type="ECO:0000256" key="4">
    <source>
        <dbReference type="ARBA" id="ARBA00023263"/>
    </source>
</evidence>
<accession>A0ABW7CN64</accession>
<keyword evidence="8" id="KW-1185">Reference proteome</keyword>
<protein>
    <submittedName>
        <fullName evidence="7">Fimbrial protein</fullName>
    </submittedName>
</protein>
<dbReference type="Gene3D" id="2.60.40.1090">
    <property type="entry name" value="Fimbrial-type adhesion domain"/>
    <property type="match status" value="1"/>
</dbReference>
<dbReference type="EMBL" id="JBGCUC010000008">
    <property type="protein sequence ID" value="MFG6076816.1"/>
    <property type="molecule type" value="Genomic_DNA"/>
</dbReference>
<evidence type="ECO:0000256" key="2">
    <source>
        <dbReference type="ARBA" id="ARBA00006671"/>
    </source>
</evidence>
<keyword evidence="3" id="KW-0732">Signal</keyword>
<dbReference type="InterPro" id="IPR000259">
    <property type="entry name" value="Adhesion_dom_fimbrial"/>
</dbReference>
<dbReference type="Pfam" id="PF00419">
    <property type="entry name" value="Fimbrial"/>
    <property type="match status" value="1"/>
</dbReference>
<gene>
    <name evidence="7" type="ORF">AB3U87_10635</name>
</gene>
<comment type="caution">
    <text evidence="7">The sequence shown here is derived from an EMBL/GenBank/DDBJ whole genome shotgun (WGS) entry which is preliminary data.</text>
</comment>
<evidence type="ECO:0000256" key="3">
    <source>
        <dbReference type="ARBA" id="ARBA00022729"/>
    </source>
</evidence>
<feature type="region of interest" description="Disordered" evidence="5">
    <location>
        <begin position="187"/>
        <end position="206"/>
    </location>
</feature>
<reference evidence="7 8" key="1">
    <citation type="submission" date="2024-07" db="EMBL/GenBank/DDBJ databases">
        <title>Novel bacterial strain Erwinia sp. OPT-41 promoting growth of various crops.</title>
        <authorList>
            <person name="Egorshina A."/>
            <person name="Lukyantsev M.A."/>
            <person name="Golubev S.N."/>
            <person name="Muratova A.Y."/>
            <person name="Bulygina E.A."/>
        </authorList>
    </citation>
    <scope>NUCLEOTIDE SEQUENCE [LARGE SCALE GENOMIC DNA]</scope>
    <source>
        <strain evidence="7 8">OPT-41</strain>
    </source>
</reference>
<dbReference type="RefSeq" id="WP_301252151.1">
    <property type="nucleotide sequence ID" value="NZ_JBGCUC010000008.1"/>
</dbReference>
<dbReference type="Proteomes" id="UP001605250">
    <property type="component" value="Unassembled WGS sequence"/>
</dbReference>
<evidence type="ECO:0000256" key="1">
    <source>
        <dbReference type="ARBA" id="ARBA00004561"/>
    </source>
</evidence>
<dbReference type="InterPro" id="IPR036937">
    <property type="entry name" value="Adhesion_dom_fimbrial_sf"/>
</dbReference>